<feature type="compositionally biased region" description="Polar residues" evidence="2">
    <location>
        <begin position="337"/>
        <end position="347"/>
    </location>
</feature>
<feature type="compositionally biased region" description="Basic and acidic residues" evidence="2">
    <location>
        <begin position="514"/>
        <end position="525"/>
    </location>
</feature>
<proteinExistence type="predicted"/>
<feature type="compositionally biased region" description="Basic and acidic residues" evidence="2">
    <location>
        <begin position="303"/>
        <end position="317"/>
    </location>
</feature>
<dbReference type="VEuPathDB" id="GiardiaDB:GL50803_0038519"/>
<dbReference type="VEuPathDB" id="GiardiaDB:DHA2_151447"/>
<evidence type="ECO:0000256" key="2">
    <source>
        <dbReference type="SAM" id="MobiDB-lite"/>
    </source>
</evidence>
<evidence type="ECO:0000313" key="3">
    <source>
        <dbReference type="EMBL" id="ESU37149.1"/>
    </source>
</evidence>
<dbReference type="EMBL" id="AHGT01000032">
    <property type="protein sequence ID" value="ESU37149.1"/>
    <property type="molecule type" value="Genomic_DNA"/>
</dbReference>
<dbReference type="Proteomes" id="UP000018320">
    <property type="component" value="Unassembled WGS sequence"/>
</dbReference>
<accession>V6TES7</accession>
<reference evidence="4" key="1">
    <citation type="submission" date="2012-02" db="EMBL/GenBank/DDBJ databases">
        <title>Genome sequencing of Giardia lamblia Genotypes A2 and B isolates (DH and GS) and comparative analysis with the genomes of Genotypes A1 and E (WB and Pig).</title>
        <authorList>
            <person name="Adam R."/>
            <person name="Dahlstrom E."/>
            <person name="Martens C."/>
            <person name="Bruno D."/>
            <person name="Barbian K."/>
            <person name="Porcella S.F."/>
            <person name="Nash T."/>
        </authorList>
    </citation>
    <scope>NUCLEOTIDE SEQUENCE</scope>
    <source>
        <strain evidence="4">DH</strain>
    </source>
</reference>
<gene>
    <name evidence="3" type="ORF">DHA2_151447</name>
</gene>
<evidence type="ECO:0000256" key="1">
    <source>
        <dbReference type="SAM" id="Coils"/>
    </source>
</evidence>
<comment type="caution">
    <text evidence="3">The sequence shown here is derived from an EMBL/GenBank/DDBJ whole genome shotgun (WGS) entry which is preliminary data.</text>
</comment>
<dbReference type="VEuPathDB" id="GiardiaDB:QR46_1689"/>
<sequence>MEGFRMSNSGTRELPSAFLCSHISNTADYTGTFNRSGSTQAYPAHEAQPGYMNASVQNAMLKDHWTYLKSTLDACSAQSGRLETICQETQSHANNIQNELKEKYHARYAQISEAIRYFLQSSVQNFNALQALKESIAAHGKAKEEHEKKFTEFVQLCQRDKEELRIQKSDCSERVKQLGERLSNAEKMEYTLNEELQIYLKEVVDLREALRNKILMRLGIVDSVEDYRRYIDGVLYFKSNDSAGNARVAKDFQRGDRTQELTKIIINQDANRYMQSLSDVLTSSTSGKHSQLHPSAAPVPNTGKHDERRRPGADIDPRFGNSLVRQYNAHRELDRSPSVSARPSSKTLFRKQVDDRPSSARTAKKIHSPFILTNKGGVASAKHPRTMSAMASLQQHKQKTAPRKYLFMSSTPIIKDKSIEQEIAVQRRKHLREKQEEDALKQELATSASLNLKVQHVNGWEVVKENQKYKQRAVSSSQPLTEEDLGPLVSTSMRQATKGRGKKSTIKRRAANAKQHESAPRAERIHPGTEAIHHKDIYQEEQMPTPSIKRQDLETQLKILVNKRKHMQQQLKSLLGMRLGRDGQDSEKERGERMLKIREKINALDSRSEELTRQLESLP</sequence>
<dbReference type="AlphaFoldDB" id="V6TES7"/>
<organism evidence="3 4">
    <name type="scientific">Giardia intestinalis</name>
    <name type="common">Giardia lamblia</name>
    <dbReference type="NCBI Taxonomy" id="5741"/>
    <lineage>
        <taxon>Eukaryota</taxon>
        <taxon>Metamonada</taxon>
        <taxon>Diplomonadida</taxon>
        <taxon>Hexamitidae</taxon>
        <taxon>Giardiinae</taxon>
        <taxon>Giardia</taxon>
    </lineage>
</organism>
<feature type="compositionally biased region" description="Basic residues" evidence="2">
    <location>
        <begin position="497"/>
        <end position="511"/>
    </location>
</feature>
<feature type="coiled-coil region" evidence="1">
    <location>
        <begin position="129"/>
        <end position="188"/>
    </location>
</feature>
<feature type="compositionally biased region" description="Polar residues" evidence="2">
    <location>
        <begin position="280"/>
        <end position="293"/>
    </location>
</feature>
<evidence type="ECO:0000313" key="4">
    <source>
        <dbReference type="Proteomes" id="UP000018320"/>
    </source>
</evidence>
<reference evidence="3 4" key="2">
    <citation type="journal article" date="2013" name="Genome Biol. Evol.">
        <title>Genome sequencing of Giardia lamblia genotypes A2 and B isolates (DH and GS) and comparative analysis with the genomes of genotypes A1 and E (WB and Pig).</title>
        <authorList>
            <person name="Adam R.D."/>
            <person name="Dahlstrom E.W."/>
            <person name="Martens C.A."/>
            <person name="Bruno D.P."/>
            <person name="Barbian K.D."/>
            <person name="Ricklefs S.M."/>
            <person name="Hernandez M.M."/>
            <person name="Narla N.P."/>
            <person name="Patel R.B."/>
            <person name="Porcella S.F."/>
            <person name="Nash T.E."/>
        </authorList>
    </citation>
    <scope>NUCLEOTIDE SEQUENCE [LARGE SCALE GENOMIC DNA]</scope>
    <source>
        <strain evidence="3 4">DH</strain>
    </source>
</reference>
<dbReference type="VEuPathDB" id="GiardiaDB:GL50581_1398"/>
<feature type="region of interest" description="Disordered" evidence="2">
    <location>
        <begin position="280"/>
        <end position="362"/>
    </location>
</feature>
<protein>
    <submittedName>
        <fullName evidence="3">Uncharacterized protein</fullName>
    </submittedName>
</protein>
<name>V6TES7_GIAIN</name>
<keyword evidence="1" id="KW-0175">Coiled coil</keyword>
<feature type="region of interest" description="Disordered" evidence="2">
    <location>
        <begin position="493"/>
        <end position="525"/>
    </location>
</feature>